<dbReference type="EnsemblPlants" id="OPUNC10G16930.1">
    <property type="protein sequence ID" value="OPUNC10G16930.1"/>
    <property type="gene ID" value="OPUNC10G16930"/>
</dbReference>
<dbReference type="STRING" id="4537.A0A0E0MAR7"/>
<dbReference type="Gramene" id="OPUNC10G16930.1">
    <property type="protein sequence ID" value="OPUNC10G16930.1"/>
    <property type="gene ID" value="OPUNC10G16930"/>
</dbReference>
<evidence type="ECO:0000313" key="2">
    <source>
        <dbReference type="EnsemblPlants" id="OPUNC10G16930.1"/>
    </source>
</evidence>
<evidence type="ECO:0000313" key="3">
    <source>
        <dbReference type="Proteomes" id="UP000026962"/>
    </source>
</evidence>
<proteinExistence type="predicted"/>
<reference evidence="2" key="1">
    <citation type="submission" date="2015-04" db="UniProtKB">
        <authorList>
            <consortium name="EnsemblPlants"/>
        </authorList>
    </citation>
    <scope>IDENTIFICATION</scope>
</reference>
<dbReference type="Proteomes" id="UP000026962">
    <property type="component" value="Chromosome 10"/>
</dbReference>
<reference evidence="2" key="2">
    <citation type="submission" date="2018-05" db="EMBL/GenBank/DDBJ databases">
        <title>OpunRS2 (Oryza punctata Reference Sequence Version 2).</title>
        <authorList>
            <person name="Zhang J."/>
            <person name="Kudrna D."/>
            <person name="Lee S."/>
            <person name="Talag J."/>
            <person name="Welchert J."/>
            <person name="Wing R.A."/>
        </authorList>
    </citation>
    <scope>NUCLEOTIDE SEQUENCE [LARGE SCALE GENOMIC DNA]</scope>
</reference>
<name>A0A0E0MAR7_ORYPU</name>
<sequence length="153" mass="16725">MSHGTAFAGSGDATRTPIISCSPTARRSGEPHLSGDFLYTGGDPAHGTPLLLIDLCTRAISLIRRTKQFPHLLQPILLACNVPKCMTLWVINKVGGKSIEIKPLVRKVIGVPDGHIPAELSKEMDTRLKYKFSEDGRGLHLCRTIKRGDDLNK</sequence>
<keyword evidence="3" id="KW-1185">Reference proteome</keyword>
<organism evidence="2">
    <name type="scientific">Oryza punctata</name>
    <name type="common">Red rice</name>
    <dbReference type="NCBI Taxonomy" id="4537"/>
    <lineage>
        <taxon>Eukaryota</taxon>
        <taxon>Viridiplantae</taxon>
        <taxon>Streptophyta</taxon>
        <taxon>Embryophyta</taxon>
        <taxon>Tracheophyta</taxon>
        <taxon>Spermatophyta</taxon>
        <taxon>Magnoliopsida</taxon>
        <taxon>Liliopsida</taxon>
        <taxon>Poales</taxon>
        <taxon>Poaceae</taxon>
        <taxon>BOP clade</taxon>
        <taxon>Oryzoideae</taxon>
        <taxon>Oryzeae</taxon>
        <taxon>Oryzinae</taxon>
        <taxon>Oryza</taxon>
    </lineage>
</organism>
<evidence type="ECO:0000256" key="1">
    <source>
        <dbReference type="SAM" id="MobiDB-lite"/>
    </source>
</evidence>
<dbReference type="AlphaFoldDB" id="A0A0E0MAR7"/>
<feature type="region of interest" description="Disordered" evidence="1">
    <location>
        <begin position="1"/>
        <end position="30"/>
    </location>
</feature>
<protein>
    <submittedName>
        <fullName evidence="2">Uncharacterized protein</fullName>
    </submittedName>
</protein>
<accession>A0A0E0MAR7</accession>
<dbReference type="HOGENOM" id="CLU_144423_0_0_1"/>